<evidence type="ECO:0000313" key="1">
    <source>
        <dbReference type="EMBL" id="PHH77924.1"/>
    </source>
</evidence>
<dbReference type="OrthoDB" id="4226666at2759"/>
<keyword evidence="2" id="KW-1185">Reference proteome</keyword>
<protein>
    <submittedName>
        <fullName evidence="1">Uncharacterized protein</fullName>
    </submittedName>
</protein>
<dbReference type="Proteomes" id="UP000224854">
    <property type="component" value="Unassembled WGS sequence"/>
</dbReference>
<accession>A0A2C5ZET9</accession>
<dbReference type="EMBL" id="NJEU01000247">
    <property type="protein sequence ID" value="PHH77924.1"/>
    <property type="molecule type" value="Genomic_DNA"/>
</dbReference>
<comment type="caution">
    <text evidence="1">The sequence shown here is derived from an EMBL/GenBank/DDBJ whole genome shotgun (WGS) entry which is preliminary data.</text>
</comment>
<organism evidence="1 2">
    <name type="scientific">Ophiocordyceps australis</name>
    <dbReference type="NCBI Taxonomy" id="1399860"/>
    <lineage>
        <taxon>Eukaryota</taxon>
        <taxon>Fungi</taxon>
        <taxon>Dikarya</taxon>
        <taxon>Ascomycota</taxon>
        <taxon>Pezizomycotina</taxon>
        <taxon>Sordariomycetes</taxon>
        <taxon>Hypocreomycetidae</taxon>
        <taxon>Hypocreales</taxon>
        <taxon>Ophiocordycipitaceae</taxon>
        <taxon>Ophiocordyceps</taxon>
    </lineage>
</organism>
<dbReference type="AlphaFoldDB" id="A0A2C5ZET9"/>
<evidence type="ECO:0000313" key="2">
    <source>
        <dbReference type="Proteomes" id="UP000224854"/>
    </source>
</evidence>
<sequence>MSLSTILASWTRYAQQSGSVMVKRALSIYAIHYIMTRHLCITQRCLTTLLPSGLVPQNTQWITSRVLTRQIKSLVDELLIGTK</sequence>
<reference evidence="1 2" key="1">
    <citation type="submission" date="2017-06" db="EMBL/GenBank/DDBJ databases">
        <title>Ant-infecting Ophiocordyceps genomes reveal a high diversity of potential behavioral manipulation genes and a possible major role for enterotoxins.</title>
        <authorList>
            <person name="De Bekker C."/>
            <person name="Evans H.C."/>
            <person name="Brachmann A."/>
            <person name="Hughes D.P."/>
        </authorList>
    </citation>
    <scope>NUCLEOTIDE SEQUENCE [LARGE SCALE GENOMIC DNA]</scope>
    <source>
        <strain evidence="1 2">1348a</strain>
    </source>
</reference>
<proteinExistence type="predicted"/>
<name>A0A2C5ZET9_9HYPO</name>
<gene>
    <name evidence="1" type="ORF">CDD82_3294</name>
</gene>